<organism evidence="1">
    <name type="scientific">uncultured Sphingomonas sp</name>
    <dbReference type="NCBI Taxonomy" id="158754"/>
    <lineage>
        <taxon>Bacteria</taxon>
        <taxon>Pseudomonadati</taxon>
        <taxon>Pseudomonadota</taxon>
        <taxon>Alphaproteobacteria</taxon>
        <taxon>Sphingomonadales</taxon>
        <taxon>Sphingomonadaceae</taxon>
        <taxon>Sphingomonas</taxon>
        <taxon>environmental samples</taxon>
    </lineage>
</organism>
<protein>
    <submittedName>
        <fullName evidence="1">Uncharacterized protein</fullName>
    </submittedName>
</protein>
<gene>
    <name evidence="1" type="ORF">AVDCRST_MAG31-2004</name>
</gene>
<sequence>GFLHPAGGSRRGGLGRQTGLRAGWGLLCPKAGRRIAV</sequence>
<proteinExistence type="predicted"/>
<feature type="non-terminal residue" evidence="1">
    <location>
        <position position="37"/>
    </location>
</feature>
<name>A0A6J4TLA3_9SPHN</name>
<feature type="non-terminal residue" evidence="1">
    <location>
        <position position="1"/>
    </location>
</feature>
<accession>A0A6J4TLA3</accession>
<dbReference type="AlphaFoldDB" id="A0A6J4TLA3"/>
<evidence type="ECO:0000313" key="1">
    <source>
        <dbReference type="EMBL" id="CAA9526861.1"/>
    </source>
</evidence>
<reference evidence="1" key="1">
    <citation type="submission" date="2020-02" db="EMBL/GenBank/DDBJ databases">
        <authorList>
            <person name="Meier V. D."/>
        </authorList>
    </citation>
    <scope>NUCLEOTIDE SEQUENCE</scope>
    <source>
        <strain evidence="1">AVDCRST_MAG31</strain>
    </source>
</reference>
<dbReference type="EMBL" id="CADCWA010000160">
    <property type="protein sequence ID" value="CAA9526861.1"/>
    <property type="molecule type" value="Genomic_DNA"/>
</dbReference>